<dbReference type="SUPFAM" id="SSF54427">
    <property type="entry name" value="NTF2-like"/>
    <property type="match status" value="1"/>
</dbReference>
<sequence>MTEREDFLAWVQSALHDAELALHNGDPAPRRALWSRREPVSVLGAWWNAHGQDEIDALFAALGASFSNCASYAFEPVSYDVVGDMAYTEGLEHTTASLDGRPRTYTLRATQVYRREDGEWRVAHRHADTVDE</sequence>
<dbReference type="RefSeq" id="WP_091119487.1">
    <property type="nucleotide sequence ID" value="NZ_FOLB01000001.1"/>
</dbReference>
<dbReference type="AlphaFoldDB" id="A0A1I1DMY6"/>
<feature type="domain" description="DUF4440" evidence="1">
    <location>
        <begin position="54"/>
        <end position="122"/>
    </location>
</feature>
<dbReference type="Gene3D" id="3.10.450.50">
    <property type="match status" value="1"/>
</dbReference>
<accession>A0A1I1DMY6</accession>
<keyword evidence="3" id="KW-1185">Reference proteome</keyword>
<dbReference type="EMBL" id="FOLB01000001">
    <property type="protein sequence ID" value="SFB76194.1"/>
    <property type="molecule type" value="Genomic_DNA"/>
</dbReference>
<evidence type="ECO:0000313" key="2">
    <source>
        <dbReference type="EMBL" id="SFB76194.1"/>
    </source>
</evidence>
<dbReference type="Proteomes" id="UP000198832">
    <property type="component" value="Unassembled WGS sequence"/>
</dbReference>
<dbReference type="Pfam" id="PF14534">
    <property type="entry name" value="DUF4440"/>
    <property type="match status" value="1"/>
</dbReference>
<dbReference type="InterPro" id="IPR027843">
    <property type="entry name" value="DUF4440"/>
</dbReference>
<reference evidence="2 3" key="1">
    <citation type="submission" date="2016-10" db="EMBL/GenBank/DDBJ databases">
        <authorList>
            <person name="de Groot N.N."/>
        </authorList>
    </citation>
    <scope>NUCLEOTIDE SEQUENCE [LARGE SCALE GENOMIC DNA]</scope>
    <source>
        <strain evidence="2 3">CGMCC 1.7056</strain>
    </source>
</reference>
<dbReference type="STRING" id="574651.SAMN04487968_101372"/>
<evidence type="ECO:0000313" key="3">
    <source>
        <dbReference type="Proteomes" id="UP000198832"/>
    </source>
</evidence>
<name>A0A1I1DMY6_9ACTN</name>
<dbReference type="InterPro" id="IPR032710">
    <property type="entry name" value="NTF2-like_dom_sf"/>
</dbReference>
<dbReference type="OrthoDB" id="1551077at2"/>
<protein>
    <submittedName>
        <fullName evidence="2">SnoaL-like domain-containing protein</fullName>
    </submittedName>
</protein>
<gene>
    <name evidence="2" type="ORF">SAMN04487968_101372</name>
</gene>
<evidence type="ECO:0000259" key="1">
    <source>
        <dbReference type="Pfam" id="PF14534"/>
    </source>
</evidence>
<organism evidence="2 3">
    <name type="scientific">Nocardioides terrae</name>
    <dbReference type="NCBI Taxonomy" id="574651"/>
    <lineage>
        <taxon>Bacteria</taxon>
        <taxon>Bacillati</taxon>
        <taxon>Actinomycetota</taxon>
        <taxon>Actinomycetes</taxon>
        <taxon>Propionibacteriales</taxon>
        <taxon>Nocardioidaceae</taxon>
        <taxon>Nocardioides</taxon>
    </lineage>
</organism>
<proteinExistence type="predicted"/>